<keyword evidence="5" id="KW-0238">DNA-binding</keyword>
<dbReference type="CDD" id="cd12148">
    <property type="entry name" value="fungal_TF_MHR"/>
    <property type="match status" value="1"/>
</dbReference>
<evidence type="ECO:0000313" key="10">
    <source>
        <dbReference type="Proteomes" id="UP000054342"/>
    </source>
</evidence>
<dbReference type="GO" id="GO:0008270">
    <property type="term" value="F:zinc ion binding"/>
    <property type="evidence" value="ECO:0007669"/>
    <property type="project" value="InterPro"/>
</dbReference>
<name>A0A0D2EUN8_9EURO</name>
<dbReference type="AlphaFoldDB" id="A0A0D2EUN8"/>
<dbReference type="HOGENOM" id="CLU_551163_0_0_1"/>
<dbReference type="InterPro" id="IPR052202">
    <property type="entry name" value="Yeast_MetPath_Reg"/>
</dbReference>
<dbReference type="Pfam" id="PF04082">
    <property type="entry name" value="Fungal_trans"/>
    <property type="match status" value="1"/>
</dbReference>
<evidence type="ECO:0000256" key="2">
    <source>
        <dbReference type="ARBA" id="ARBA00022723"/>
    </source>
</evidence>
<comment type="subcellular location">
    <subcellularLocation>
        <location evidence="1">Nucleus</location>
    </subcellularLocation>
</comment>
<dbReference type="OrthoDB" id="5296287at2759"/>
<evidence type="ECO:0000256" key="3">
    <source>
        <dbReference type="ARBA" id="ARBA00022833"/>
    </source>
</evidence>
<protein>
    <recommendedName>
        <fullName evidence="8">Xylanolytic transcriptional activator regulatory domain-containing protein</fullName>
    </recommendedName>
</protein>
<dbReference type="RefSeq" id="XP_013319064.1">
    <property type="nucleotide sequence ID" value="XM_013463610.1"/>
</dbReference>
<dbReference type="STRING" id="348802.A0A0D2EUN8"/>
<accession>A0A0D2EUN8</accession>
<dbReference type="GO" id="GO:0000981">
    <property type="term" value="F:DNA-binding transcription factor activity, RNA polymerase II-specific"/>
    <property type="evidence" value="ECO:0007669"/>
    <property type="project" value="TreeGrafter"/>
</dbReference>
<proteinExistence type="predicted"/>
<keyword evidence="6" id="KW-0804">Transcription</keyword>
<dbReference type="PANTHER" id="PTHR47782:SF12">
    <property type="entry name" value="ZN(II)2CYS6 TRANSCRIPTION FACTOR (EUROFUNG)"/>
    <property type="match status" value="1"/>
</dbReference>
<dbReference type="SMART" id="SM00906">
    <property type="entry name" value="Fungal_trans"/>
    <property type="match status" value="1"/>
</dbReference>
<sequence length="460" mass="52578">MSRRGIYSQISRVYSSSPFYSDVDRRKDRFQLYMIFASGAVQLRDSGLRNAPIDYYTTAMEDASILADFPGPTQIQNTHLVMLFASHHDVGIGNHWDLARQAVRTCIQHGYHRAAVKPADPISEQMRRRLFWCSFISDLHQSHSIGRPTAISEQDITVELPLDANDEEVEAGLASSPSGYSEVTILIRHCHLRKLAERARRELYGIGAADRSYEEKAALARHLNAELEKWRDSSILTPFPTNSFQSHEYFQINFHRERMRIFLGLVIPVGMETPNAAVNIHFLRYCLESASEVVTCYQQLIRRDVLVTHWTFVQDILRSGFIILYCGIQILRGLHTHTDEDIGPIDSEILPMVNAIDTTRDILLEISRRWKTVTTHRVAFEQLSEQVKGIIQKSTQSRQQLLSEIMPRGDTALPDFGADFQWDFDLFNTNLDLPQVEGFGLSDMQLNTVFGIDVNGMSWQ</sequence>
<organism evidence="9 10">
    <name type="scientific">Exophiala xenobiotica</name>
    <dbReference type="NCBI Taxonomy" id="348802"/>
    <lineage>
        <taxon>Eukaryota</taxon>
        <taxon>Fungi</taxon>
        <taxon>Dikarya</taxon>
        <taxon>Ascomycota</taxon>
        <taxon>Pezizomycotina</taxon>
        <taxon>Eurotiomycetes</taxon>
        <taxon>Chaetothyriomycetidae</taxon>
        <taxon>Chaetothyriales</taxon>
        <taxon>Herpotrichiellaceae</taxon>
        <taxon>Exophiala</taxon>
    </lineage>
</organism>
<dbReference type="GeneID" id="25324900"/>
<keyword evidence="3" id="KW-0862">Zinc</keyword>
<evidence type="ECO:0000259" key="8">
    <source>
        <dbReference type="SMART" id="SM00906"/>
    </source>
</evidence>
<dbReference type="GO" id="GO:0005634">
    <property type="term" value="C:nucleus"/>
    <property type="evidence" value="ECO:0007669"/>
    <property type="project" value="UniProtKB-SubCell"/>
</dbReference>
<feature type="domain" description="Xylanolytic transcriptional activator regulatory" evidence="8">
    <location>
        <begin position="95"/>
        <end position="167"/>
    </location>
</feature>
<keyword evidence="4" id="KW-0805">Transcription regulation</keyword>
<dbReference type="InterPro" id="IPR007219">
    <property type="entry name" value="XnlR_reg_dom"/>
</dbReference>
<keyword evidence="10" id="KW-1185">Reference proteome</keyword>
<dbReference type="EMBL" id="KN847318">
    <property type="protein sequence ID" value="KIW58480.1"/>
    <property type="molecule type" value="Genomic_DNA"/>
</dbReference>
<evidence type="ECO:0000256" key="5">
    <source>
        <dbReference type="ARBA" id="ARBA00023125"/>
    </source>
</evidence>
<keyword evidence="2" id="KW-0479">Metal-binding</keyword>
<evidence type="ECO:0000256" key="1">
    <source>
        <dbReference type="ARBA" id="ARBA00004123"/>
    </source>
</evidence>
<evidence type="ECO:0000256" key="4">
    <source>
        <dbReference type="ARBA" id="ARBA00023015"/>
    </source>
</evidence>
<dbReference type="PANTHER" id="PTHR47782">
    <property type="entry name" value="ZN(II)2CYS6 TRANSCRIPTION FACTOR (EUROFUNG)-RELATED"/>
    <property type="match status" value="1"/>
</dbReference>
<evidence type="ECO:0000256" key="7">
    <source>
        <dbReference type="ARBA" id="ARBA00023242"/>
    </source>
</evidence>
<gene>
    <name evidence="9" type="ORF">PV05_02992</name>
</gene>
<evidence type="ECO:0000256" key="6">
    <source>
        <dbReference type="ARBA" id="ARBA00023163"/>
    </source>
</evidence>
<dbReference type="Proteomes" id="UP000054342">
    <property type="component" value="Unassembled WGS sequence"/>
</dbReference>
<dbReference type="GO" id="GO:0043565">
    <property type="term" value="F:sequence-specific DNA binding"/>
    <property type="evidence" value="ECO:0007669"/>
    <property type="project" value="TreeGrafter"/>
</dbReference>
<reference evidence="9 10" key="1">
    <citation type="submission" date="2015-01" db="EMBL/GenBank/DDBJ databases">
        <title>The Genome Sequence of Exophiala xenobiotica CBS118157.</title>
        <authorList>
            <consortium name="The Broad Institute Genomics Platform"/>
            <person name="Cuomo C."/>
            <person name="de Hoog S."/>
            <person name="Gorbushina A."/>
            <person name="Stielow B."/>
            <person name="Teixiera M."/>
            <person name="Abouelleil A."/>
            <person name="Chapman S.B."/>
            <person name="Priest M."/>
            <person name="Young S.K."/>
            <person name="Wortman J."/>
            <person name="Nusbaum C."/>
            <person name="Birren B."/>
        </authorList>
    </citation>
    <scope>NUCLEOTIDE SEQUENCE [LARGE SCALE GENOMIC DNA]</scope>
    <source>
        <strain evidence="9 10">CBS 118157</strain>
    </source>
</reference>
<keyword evidence="7" id="KW-0539">Nucleus</keyword>
<dbReference type="GO" id="GO:0045944">
    <property type="term" value="P:positive regulation of transcription by RNA polymerase II"/>
    <property type="evidence" value="ECO:0007669"/>
    <property type="project" value="TreeGrafter"/>
</dbReference>
<dbReference type="GO" id="GO:0006351">
    <property type="term" value="P:DNA-templated transcription"/>
    <property type="evidence" value="ECO:0007669"/>
    <property type="project" value="InterPro"/>
</dbReference>
<evidence type="ECO:0000313" key="9">
    <source>
        <dbReference type="EMBL" id="KIW58480.1"/>
    </source>
</evidence>